<feature type="region of interest" description="Disordered" evidence="1">
    <location>
        <begin position="65"/>
        <end position="86"/>
    </location>
</feature>
<accession>A0A7S1JZ23</accession>
<dbReference type="AlphaFoldDB" id="A0A7S1JZ23"/>
<feature type="transmembrane region" description="Helical" evidence="2">
    <location>
        <begin position="12"/>
        <end position="35"/>
    </location>
</feature>
<keyword evidence="2" id="KW-0812">Transmembrane</keyword>
<organism evidence="3">
    <name type="scientific">Vitrella brassicaformis</name>
    <dbReference type="NCBI Taxonomy" id="1169539"/>
    <lineage>
        <taxon>Eukaryota</taxon>
        <taxon>Sar</taxon>
        <taxon>Alveolata</taxon>
        <taxon>Colpodellida</taxon>
        <taxon>Vitrellaceae</taxon>
        <taxon>Vitrella</taxon>
    </lineage>
</organism>
<keyword evidence="2" id="KW-1133">Transmembrane helix</keyword>
<reference evidence="3" key="1">
    <citation type="submission" date="2021-01" db="EMBL/GenBank/DDBJ databases">
        <authorList>
            <person name="Corre E."/>
            <person name="Pelletier E."/>
            <person name="Niang G."/>
            <person name="Scheremetjew M."/>
            <person name="Finn R."/>
            <person name="Kale V."/>
            <person name="Holt S."/>
            <person name="Cochrane G."/>
            <person name="Meng A."/>
            <person name="Brown T."/>
            <person name="Cohen L."/>
        </authorList>
    </citation>
    <scope>NUCLEOTIDE SEQUENCE</scope>
    <source>
        <strain evidence="3">CCMP3346</strain>
    </source>
</reference>
<feature type="compositionally biased region" description="Polar residues" evidence="1">
    <location>
        <begin position="67"/>
        <end position="84"/>
    </location>
</feature>
<name>A0A7S1JZ23_9ALVE</name>
<protein>
    <submittedName>
        <fullName evidence="3">Uncharacterized protein</fullName>
    </submittedName>
</protein>
<proteinExistence type="predicted"/>
<keyword evidence="2" id="KW-0472">Membrane</keyword>
<evidence type="ECO:0000313" key="3">
    <source>
        <dbReference type="EMBL" id="CAD9058068.1"/>
    </source>
</evidence>
<dbReference type="EMBL" id="HBGB01022749">
    <property type="protein sequence ID" value="CAD9058068.1"/>
    <property type="molecule type" value="Transcribed_RNA"/>
</dbReference>
<gene>
    <name evidence="3" type="ORF">VBRA1451_LOCUS13137</name>
</gene>
<sequence>MTCFDRARLSKIVNAIFVADFTVVAIIITCFDQAACRSESPAPLKLLRQPLPLCLGGGSHHADWSVHRQQQQRLPRQTSRQVTRQWLPCPSTHRETQCWRPEGHA</sequence>
<evidence type="ECO:0000256" key="2">
    <source>
        <dbReference type="SAM" id="Phobius"/>
    </source>
</evidence>
<evidence type="ECO:0000256" key="1">
    <source>
        <dbReference type="SAM" id="MobiDB-lite"/>
    </source>
</evidence>